<protein>
    <recommendedName>
        <fullName evidence="3">ZW10 C-terminal helical domain-containing protein</fullName>
    </recommendedName>
</protein>
<dbReference type="GO" id="GO:0005737">
    <property type="term" value="C:cytoplasm"/>
    <property type="evidence" value="ECO:0007669"/>
    <property type="project" value="GOC"/>
</dbReference>
<dbReference type="Pfam" id="PF22766">
    <property type="entry name" value="ZW10_C2"/>
    <property type="match status" value="1"/>
</dbReference>
<evidence type="ECO:0000313" key="4">
    <source>
        <dbReference type="EMBL" id="KAJ2904312.1"/>
    </source>
</evidence>
<proteinExistence type="predicted"/>
<dbReference type="InterPro" id="IPR055148">
    <property type="entry name" value="ZW10_C_2"/>
</dbReference>
<feature type="compositionally biased region" description="Acidic residues" evidence="2">
    <location>
        <begin position="855"/>
        <end position="870"/>
    </location>
</feature>
<feature type="compositionally biased region" description="Acidic residues" evidence="2">
    <location>
        <begin position="879"/>
        <end position="888"/>
    </location>
</feature>
<dbReference type="Proteomes" id="UP001201980">
    <property type="component" value="Unassembled WGS sequence"/>
</dbReference>
<comment type="caution">
    <text evidence="4">The sequence shown here is derived from an EMBL/GenBank/DDBJ whole genome shotgun (WGS) entry which is preliminary data.</text>
</comment>
<feature type="compositionally biased region" description="Low complexity" evidence="2">
    <location>
        <begin position="561"/>
        <end position="578"/>
    </location>
</feature>
<dbReference type="Gene3D" id="1.10.357.150">
    <property type="match status" value="1"/>
</dbReference>
<keyword evidence="1" id="KW-0175">Coiled coil</keyword>
<sequence length="974" mass="108511">MPPIPNSRPAGAVGYSLVEFALNGTFPEEDVSSIKISPPELALALTALQEAKEKLESEIQTINNETHHEVQTWFTNAQSLEFDVKLSRRMANDIEAEAQAPQVSGEAIYEAEQKVEFLAREMNFKEILRHTLENIRAVTELLEQAERKRDERRILESLRLLEDAKGVMDKVSVSRTCRAMKLLEVRIFELTDDVHAVFEKVWDKLVEVDREGHKITILEQRPDEHMRLQDACEGIISSGEVEKRVARLWHDLDKWIVRPRMDVEGVSSGEIKRIRVDQEWNTLSLEDTEDDYSTIALLEDVEGICKYLSKRLPEEFITRLSDVMMSDLSPRIIAEWLDPAVPSSLQDMDAFEAVVEKVNTLIGTLESCNFCHRGYKELEEWGRSAPKVWLTKCRETALDSVRSKLASGLGKTKEVERVETQKVTRSEGKELAAVGGGQENDGWDASWSDEEQAKPINPPVQEKAKEHQDIEMPAADEGVADAWGWGDEAADDSEREEERGAPKDVNPSPEKKSEEPKTLDDAGDEADAWGWGADGEEPEIQIEEPTPEPTTALSPKKPTITKQASSTSQPQPQTLQEPKPQQTREITLKENYLISSLPDPVLSLIASLLLDGRSLLSSNQPTREHNPSLVAPAAPGLFSLPTLILAMFRAISPHYYSLSPSGRMLLYNDSSYLATCLSTLSVEYKSDPELPARAKSLLKLENDVSTLNSFAARAYTNELSTQKTVLRDLLGGAQNMLLDPTPADANLDPAVAHMKNVGRIWKGVLAPSVWFQAMGSLVDEASRKFVRDVLDMSGIGQDDAFAIAGLIESLVLEVDGMFLPPRANVPSTTTAGASKDKGGKDHEREKSKASSVGGDEADAWGWGDDDDADQDLPGPGAEGQEEVADQDQDLMPTTAQFAPTWLRLKYLSQFLQSNLNEVRYMWFESELSLHFAAEEVIELIELSFEQNSRTKRVSREIRDRPHPLGVDGQGKGYF</sequence>
<dbReference type="GO" id="GO:0007094">
    <property type="term" value="P:mitotic spindle assembly checkpoint signaling"/>
    <property type="evidence" value="ECO:0007669"/>
    <property type="project" value="TreeGrafter"/>
</dbReference>
<feature type="region of interest" description="Disordered" evidence="2">
    <location>
        <begin position="417"/>
        <end position="453"/>
    </location>
</feature>
<feature type="compositionally biased region" description="Acidic residues" evidence="2">
    <location>
        <begin position="534"/>
        <end position="546"/>
    </location>
</feature>
<keyword evidence="5" id="KW-1185">Reference proteome</keyword>
<evidence type="ECO:0000256" key="2">
    <source>
        <dbReference type="SAM" id="MobiDB-lite"/>
    </source>
</evidence>
<dbReference type="EMBL" id="JAKWBI020000057">
    <property type="protein sequence ID" value="KAJ2904312.1"/>
    <property type="molecule type" value="Genomic_DNA"/>
</dbReference>
<dbReference type="GO" id="GO:1990423">
    <property type="term" value="C:RZZ complex"/>
    <property type="evidence" value="ECO:0007669"/>
    <property type="project" value="TreeGrafter"/>
</dbReference>
<reference evidence="4" key="1">
    <citation type="submission" date="2022-07" db="EMBL/GenBank/DDBJ databases">
        <title>Draft genome sequence of Zalerion maritima ATCC 34329, a (micro)plastics degrading marine fungus.</title>
        <authorList>
            <person name="Paco A."/>
            <person name="Goncalves M.F.M."/>
            <person name="Rocha-Santos T.A.P."/>
            <person name="Alves A."/>
        </authorList>
    </citation>
    <scope>NUCLEOTIDE SEQUENCE</scope>
    <source>
        <strain evidence="4">ATCC 34329</strain>
    </source>
</reference>
<dbReference type="PANTHER" id="PTHR12205">
    <property type="entry name" value="CENTROMERE/KINETOCHORE PROTEIN ZW10"/>
    <property type="match status" value="1"/>
</dbReference>
<feature type="region of interest" description="Disordered" evidence="2">
    <location>
        <begin position="489"/>
        <end position="583"/>
    </location>
</feature>
<accession>A0AAD5RUB7</accession>
<feature type="compositionally biased region" description="Basic and acidic residues" evidence="2">
    <location>
        <begin position="834"/>
        <end position="848"/>
    </location>
</feature>
<dbReference type="GO" id="GO:0006888">
    <property type="term" value="P:endoplasmic reticulum to Golgi vesicle-mediated transport"/>
    <property type="evidence" value="ECO:0007669"/>
    <property type="project" value="TreeGrafter"/>
</dbReference>
<evidence type="ECO:0000313" key="5">
    <source>
        <dbReference type="Proteomes" id="UP001201980"/>
    </source>
</evidence>
<evidence type="ECO:0000259" key="3">
    <source>
        <dbReference type="Pfam" id="PF22766"/>
    </source>
</evidence>
<name>A0AAD5RUB7_9PEZI</name>
<feature type="coiled-coil region" evidence="1">
    <location>
        <begin position="128"/>
        <end position="158"/>
    </location>
</feature>
<organism evidence="4 5">
    <name type="scientific">Zalerion maritima</name>
    <dbReference type="NCBI Taxonomy" id="339359"/>
    <lineage>
        <taxon>Eukaryota</taxon>
        <taxon>Fungi</taxon>
        <taxon>Dikarya</taxon>
        <taxon>Ascomycota</taxon>
        <taxon>Pezizomycotina</taxon>
        <taxon>Sordariomycetes</taxon>
        <taxon>Lulworthiomycetidae</taxon>
        <taxon>Lulworthiales</taxon>
        <taxon>Lulworthiaceae</taxon>
        <taxon>Zalerion</taxon>
    </lineage>
</organism>
<feature type="region of interest" description="Disordered" evidence="2">
    <location>
        <begin position="822"/>
        <end position="890"/>
    </location>
</feature>
<feature type="domain" description="ZW10 C-terminal helical" evidence="3">
    <location>
        <begin position="748"/>
        <end position="821"/>
    </location>
</feature>
<gene>
    <name evidence="4" type="ORF">MKZ38_008371</name>
</gene>
<feature type="compositionally biased region" description="Basic and acidic residues" evidence="2">
    <location>
        <begin position="417"/>
        <end position="430"/>
    </location>
</feature>
<dbReference type="InterPro" id="IPR046362">
    <property type="entry name" value="Zw10/DSL1_C_sf"/>
</dbReference>
<evidence type="ECO:0000256" key="1">
    <source>
        <dbReference type="SAM" id="Coils"/>
    </source>
</evidence>
<feature type="compositionally biased region" description="Basic and acidic residues" evidence="2">
    <location>
        <begin position="509"/>
        <end position="520"/>
    </location>
</feature>
<dbReference type="PANTHER" id="PTHR12205:SF0">
    <property type="entry name" value="CENTROMERE_KINETOCHORE PROTEIN ZW10 HOMOLOG"/>
    <property type="match status" value="1"/>
</dbReference>
<dbReference type="AlphaFoldDB" id="A0AAD5RUB7"/>